<dbReference type="NCBIfam" id="NF003915">
    <property type="entry name" value="PRK05441.1"/>
    <property type="match status" value="1"/>
</dbReference>
<dbReference type="PANTHER" id="PTHR10088:SF4">
    <property type="entry name" value="GLUCOKINASE REGULATORY PROTEIN"/>
    <property type="match status" value="1"/>
</dbReference>
<dbReference type="GO" id="GO:0016829">
    <property type="term" value="F:lyase activity"/>
    <property type="evidence" value="ECO:0007669"/>
    <property type="project" value="UniProtKB-KW"/>
</dbReference>
<feature type="active site" description="Proton donor" evidence="3">
    <location>
        <position position="85"/>
    </location>
</feature>
<gene>
    <name evidence="3" type="primary">murQ</name>
    <name evidence="5" type="ORF">J2S00_002818</name>
</gene>
<feature type="domain" description="SIS" evidence="4">
    <location>
        <begin position="57"/>
        <end position="220"/>
    </location>
</feature>
<organism evidence="5 6">
    <name type="scientific">Caldalkalibacillus uzonensis</name>
    <dbReference type="NCBI Taxonomy" id="353224"/>
    <lineage>
        <taxon>Bacteria</taxon>
        <taxon>Bacillati</taxon>
        <taxon>Bacillota</taxon>
        <taxon>Bacilli</taxon>
        <taxon>Bacillales</taxon>
        <taxon>Bacillaceae</taxon>
        <taxon>Caldalkalibacillus</taxon>
    </lineage>
</organism>
<sequence length="303" mass="33205">MEFNLSNLTTEQRNKHSLQIDKMTTYEILTIMNSEDSSIAPAVRRVLPQIERAVELTYEALNRGGRLFYIGAGTSGRLGVLDAAECPPTFSVDEQLVQAVIAGGPTAMYKAVEGAEDDGEEAVNALLERGLSAQDVVIGITASGRTPFVIEGLKYTRQRKACTIALTCNKQALVSQYADHTIEVVVGPEVLAGSTRLKAATAQKMVLNMISTAAMIKLGKVYENLMVDLHASNRKLRERARRILMAITGVTYEEAVLVLEQTQQEVKPAIVMIKTGCTYQQAVESLQQSKGFVREAITRLLHF</sequence>
<dbReference type="Gene3D" id="3.40.50.10490">
    <property type="entry name" value="Glucose-6-phosphate isomerase like protein, domain 1"/>
    <property type="match status" value="1"/>
</dbReference>
<comment type="similarity">
    <text evidence="3">Belongs to the GCKR-like family. MurNAc-6-P etherase subfamily.</text>
</comment>
<dbReference type="HAMAP" id="MF_00068">
    <property type="entry name" value="MurQ"/>
    <property type="match status" value="1"/>
</dbReference>
<evidence type="ECO:0000256" key="3">
    <source>
        <dbReference type="HAMAP-Rule" id="MF_00068"/>
    </source>
</evidence>
<dbReference type="PROSITE" id="PS51464">
    <property type="entry name" value="SIS"/>
    <property type="match status" value="1"/>
</dbReference>
<dbReference type="InterPro" id="IPR046348">
    <property type="entry name" value="SIS_dom_sf"/>
</dbReference>
<dbReference type="InterPro" id="IPR040190">
    <property type="entry name" value="MURQ/GCKR"/>
</dbReference>
<comment type="pathway">
    <text evidence="3">Amino-sugar metabolism; N-acetylmuramate degradation.</text>
</comment>
<dbReference type="CDD" id="cd05007">
    <property type="entry name" value="SIS_Etherase"/>
    <property type="match status" value="1"/>
</dbReference>
<feature type="active site" evidence="3">
    <location>
        <position position="116"/>
    </location>
</feature>
<comment type="catalytic activity">
    <reaction evidence="3">
        <text>N-acetyl-D-muramate 6-phosphate + H2O = N-acetyl-D-glucosamine 6-phosphate + (R)-lactate</text>
        <dbReference type="Rhea" id="RHEA:26410"/>
        <dbReference type="ChEBI" id="CHEBI:15377"/>
        <dbReference type="ChEBI" id="CHEBI:16004"/>
        <dbReference type="ChEBI" id="CHEBI:57513"/>
        <dbReference type="ChEBI" id="CHEBI:58722"/>
        <dbReference type="EC" id="4.2.1.126"/>
    </reaction>
</comment>
<dbReference type="Pfam" id="PF22645">
    <property type="entry name" value="GKRP_SIS_N"/>
    <property type="match status" value="1"/>
</dbReference>
<evidence type="ECO:0000313" key="6">
    <source>
        <dbReference type="Proteomes" id="UP001232445"/>
    </source>
</evidence>
<dbReference type="PANTHER" id="PTHR10088">
    <property type="entry name" value="GLUCOKINASE REGULATORY PROTEIN"/>
    <property type="match status" value="1"/>
</dbReference>
<dbReference type="InterPro" id="IPR005486">
    <property type="entry name" value="Glucokinase_regulatory_CS"/>
</dbReference>
<evidence type="ECO:0000256" key="1">
    <source>
        <dbReference type="ARBA" id="ARBA00023239"/>
    </source>
</evidence>
<dbReference type="RefSeq" id="WP_307340912.1">
    <property type="nucleotide sequence ID" value="NZ_JAUSUQ010000010.1"/>
</dbReference>
<evidence type="ECO:0000259" key="4">
    <source>
        <dbReference type="PROSITE" id="PS51464"/>
    </source>
</evidence>
<keyword evidence="1 3" id="KW-0456">Lyase</keyword>
<keyword evidence="2 3" id="KW-0119">Carbohydrate metabolism</keyword>
<accession>A0ABU0CV99</accession>
<dbReference type="EMBL" id="JAUSUQ010000010">
    <property type="protein sequence ID" value="MDQ0340023.1"/>
    <property type="molecule type" value="Genomic_DNA"/>
</dbReference>
<dbReference type="PROSITE" id="PS01272">
    <property type="entry name" value="GCKR"/>
    <property type="match status" value="1"/>
</dbReference>
<dbReference type="Gene3D" id="1.10.8.1080">
    <property type="match status" value="1"/>
</dbReference>
<dbReference type="NCBIfam" id="TIGR00274">
    <property type="entry name" value="N-acetylmuramic acid 6-phosphate etherase"/>
    <property type="match status" value="1"/>
</dbReference>
<dbReference type="SUPFAM" id="SSF53697">
    <property type="entry name" value="SIS domain"/>
    <property type="match status" value="1"/>
</dbReference>
<dbReference type="EC" id="4.2.1.126" evidence="3"/>
<keyword evidence="6" id="KW-1185">Reference proteome</keyword>
<comment type="caution">
    <text evidence="5">The sequence shown here is derived from an EMBL/GenBank/DDBJ whole genome shotgun (WGS) entry which is preliminary data.</text>
</comment>
<comment type="function">
    <text evidence="3">Specifically catalyzes the cleavage of the D-lactyl ether substituent of MurNAc 6-phosphate, producing GlcNAc 6-phosphate and D-lactate.</text>
</comment>
<comment type="subunit">
    <text evidence="3">Homodimer.</text>
</comment>
<evidence type="ECO:0000313" key="5">
    <source>
        <dbReference type="EMBL" id="MDQ0340023.1"/>
    </source>
</evidence>
<dbReference type="Proteomes" id="UP001232445">
    <property type="component" value="Unassembled WGS sequence"/>
</dbReference>
<dbReference type="NCBIfam" id="NF009222">
    <property type="entry name" value="PRK12570.1"/>
    <property type="match status" value="1"/>
</dbReference>
<reference evidence="5 6" key="1">
    <citation type="submission" date="2023-07" db="EMBL/GenBank/DDBJ databases">
        <title>Genomic Encyclopedia of Type Strains, Phase IV (KMG-IV): sequencing the most valuable type-strain genomes for metagenomic binning, comparative biology and taxonomic classification.</title>
        <authorList>
            <person name="Goeker M."/>
        </authorList>
    </citation>
    <scope>NUCLEOTIDE SEQUENCE [LARGE SCALE GENOMIC DNA]</scope>
    <source>
        <strain evidence="5 6">DSM 17740</strain>
    </source>
</reference>
<dbReference type="InterPro" id="IPR005488">
    <property type="entry name" value="Etherase_MurQ"/>
</dbReference>
<proteinExistence type="inferred from homology"/>
<dbReference type="InterPro" id="IPR001347">
    <property type="entry name" value="SIS_dom"/>
</dbReference>
<protein>
    <recommendedName>
        <fullName evidence="3">N-acetylmuramic acid 6-phosphate etherase</fullName>
        <shortName evidence="3">MurNAc-6-P etherase</shortName>
        <ecNumber evidence="3">4.2.1.126</ecNumber>
    </recommendedName>
    <alternativeName>
        <fullName evidence="3">N-acetylmuramic acid 6-phosphate hydrolase</fullName>
    </alternativeName>
    <alternativeName>
        <fullName evidence="3">N-acetylmuramic acid 6-phosphate lyase</fullName>
    </alternativeName>
</protein>
<evidence type="ECO:0000256" key="2">
    <source>
        <dbReference type="ARBA" id="ARBA00023277"/>
    </source>
</evidence>
<name>A0ABU0CV99_9BACI</name>
<comment type="miscellaneous">
    <text evidence="3">A lyase-type mechanism (elimination/hydration) is suggested for the cleavage of the lactyl ether bond of MurNAc 6-phosphate, with the formation of an alpha,beta-unsaturated aldehyde intermediate with (E)-stereochemistry, followed by the syn addition of water to give product.</text>
</comment>